<protein>
    <recommendedName>
        <fullName evidence="3">Conserved oligomeric Golgi complex subunit 3</fullName>
    </recommendedName>
    <alternativeName>
        <fullName evidence="8">Component of oligomeric Golgi complex 3</fullName>
    </alternativeName>
</protein>
<dbReference type="Pfam" id="PF04136">
    <property type="entry name" value="COG3_N"/>
    <property type="match status" value="1"/>
</dbReference>
<dbReference type="EMBL" id="PGCI01000812">
    <property type="protein sequence ID" value="PLW14843.1"/>
    <property type="molecule type" value="Genomic_DNA"/>
</dbReference>
<evidence type="ECO:0000256" key="5">
    <source>
        <dbReference type="ARBA" id="ARBA00022927"/>
    </source>
</evidence>
<evidence type="ECO:0000256" key="1">
    <source>
        <dbReference type="ARBA" id="ARBA00004395"/>
    </source>
</evidence>
<evidence type="ECO:0000313" key="11">
    <source>
        <dbReference type="EMBL" id="PLW14843.1"/>
    </source>
</evidence>
<dbReference type="InterPro" id="IPR048685">
    <property type="entry name" value="COG3_C"/>
</dbReference>
<evidence type="ECO:0000256" key="8">
    <source>
        <dbReference type="ARBA" id="ARBA00031339"/>
    </source>
</evidence>
<evidence type="ECO:0000259" key="9">
    <source>
        <dbReference type="Pfam" id="PF04136"/>
    </source>
</evidence>
<evidence type="ECO:0000313" key="12">
    <source>
        <dbReference type="Proteomes" id="UP000235392"/>
    </source>
</evidence>
<evidence type="ECO:0000259" key="10">
    <source>
        <dbReference type="Pfam" id="PF20671"/>
    </source>
</evidence>
<reference evidence="11 12" key="1">
    <citation type="submission" date="2017-11" db="EMBL/GenBank/DDBJ databases">
        <title>De novo assembly and phasing of dikaryotic genomes from two isolates of Puccinia coronata f. sp. avenae, the causal agent of oat crown rust.</title>
        <authorList>
            <person name="Miller M.E."/>
            <person name="Zhang Y."/>
            <person name="Omidvar V."/>
            <person name="Sperschneider J."/>
            <person name="Schwessinger B."/>
            <person name="Raley C."/>
            <person name="Palmer J.M."/>
            <person name="Garnica D."/>
            <person name="Upadhyaya N."/>
            <person name="Rathjen J."/>
            <person name="Taylor J.M."/>
            <person name="Park R.F."/>
            <person name="Dodds P.N."/>
            <person name="Hirsch C.D."/>
            <person name="Kianian S.F."/>
            <person name="Figueroa M."/>
        </authorList>
    </citation>
    <scope>NUCLEOTIDE SEQUENCE [LARGE SCALE GENOMIC DNA]</scope>
    <source>
        <strain evidence="11">12SD80</strain>
    </source>
</reference>
<comment type="caution">
    <text evidence="11">The sequence shown here is derived from an EMBL/GenBank/DDBJ whole genome shotgun (WGS) entry which is preliminary data.</text>
</comment>
<dbReference type="GO" id="GO:0007030">
    <property type="term" value="P:Golgi organization"/>
    <property type="evidence" value="ECO:0007669"/>
    <property type="project" value="TreeGrafter"/>
</dbReference>
<keyword evidence="7" id="KW-0472">Membrane</keyword>
<comment type="subcellular location">
    <subcellularLocation>
        <location evidence="1">Golgi apparatus membrane</location>
        <topology evidence="1">Peripheral membrane protein</topology>
    </subcellularLocation>
</comment>
<keyword evidence="6" id="KW-0333">Golgi apparatus</keyword>
<dbReference type="InterPro" id="IPR048320">
    <property type="entry name" value="COG3_N"/>
</dbReference>
<dbReference type="GO" id="GO:0017119">
    <property type="term" value="C:Golgi transport complex"/>
    <property type="evidence" value="ECO:0007669"/>
    <property type="project" value="TreeGrafter"/>
</dbReference>
<dbReference type="Proteomes" id="UP000235392">
    <property type="component" value="Unassembled WGS sequence"/>
</dbReference>
<dbReference type="GO" id="GO:0005801">
    <property type="term" value="C:cis-Golgi network"/>
    <property type="evidence" value="ECO:0007669"/>
    <property type="project" value="InterPro"/>
</dbReference>
<dbReference type="PANTHER" id="PTHR13302:SF8">
    <property type="entry name" value="CONSERVED OLIGOMERIC GOLGI COMPLEX SUBUNIT 3"/>
    <property type="match status" value="1"/>
</dbReference>
<dbReference type="GO" id="GO:0000139">
    <property type="term" value="C:Golgi membrane"/>
    <property type="evidence" value="ECO:0007669"/>
    <property type="project" value="UniProtKB-SubCell"/>
</dbReference>
<sequence length="525" mass="60398">MQHPQLIGKLISHAFGKMLDQAIDDCRACLNERQLEGMLDDQKVLGSIATALSNRLAYFRRLDQAQRVLSSPSEAEIVNSPESLPMIERLDLCLEFMKSNRHFKDADLYLVRFQQCLTQSMTLIKLYYTNQIKTLSRQVQEKLQHSSSNHKIKETLLYKKFHVLSQEMRPLISQVEKRYLLDGDEYGALLAEFFHTWVSVRGQLLHARIKTEISHIQITHQQVPDLISLATTGCNYMRSVCTAEWDLFKAYFPKTGEEELFVYLESLCDYLYDLPRPQILHEQKLDLLCDLATISNAMIAMDSNLIEADQSRFKFSTLLKPILQDIQTRLVFLARRSSRRMWPTICPSMTTSITIISSSRQTKNSRLPTESVQETWYPTLRKTLWVLSRLHTYVNDAIFEDFDGEAVGICSESIIKASSMINSVVVSQQQAGSTSGTNRSQMQANTIDGELFVTRHLLILKEMIRTLDVFQVERAVDLGPITDVLKEILNPSLKDSLIFKSLTLMSKLKSLNHSQQMDFSKRMRY</sequence>
<proteinExistence type="inferred from homology"/>
<dbReference type="Pfam" id="PF20671">
    <property type="entry name" value="COG3_C"/>
    <property type="match status" value="1"/>
</dbReference>
<dbReference type="AlphaFoldDB" id="A0A2N5SNN6"/>
<dbReference type="GO" id="GO:0006891">
    <property type="term" value="P:intra-Golgi vesicle-mediated transport"/>
    <property type="evidence" value="ECO:0007669"/>
    <property type="project" value="TreeGrafter"/>
</dbReference>
<evidence type="ECO:0000256" key="7">
    <source>
        <dbReference type="ARBA" id="ARBA00023136"/>
    </source>
</evidence>
<dbReference type="GO" id="GO:0006886">
    <property type="term" value="P:intracellular protein transport"/>
    <property type="evidence" value="ECO:0007669"/>
    <property type="project" value="InterPro"/>
</dbReference>
<evidence type="ECO:0000256" key="6">
    <source>
        <dbReference type="ARBA" id="ARBA00023034"/>
    </source>
</evidence>
<organism evidence="11 12">
    <name type="scientific">Puccinia coronata f. sp. avenae</name>
    <dbReference type="NCBI Taxonomy" id="200324"/>
    <lineage>
        <taxon>Eukaryota</taxon>
        <taxon>Fungi</taxon>
        <taxon>Dikarya</taxon>
        <taxon>Basidiomycota</taxon>
        <taxon>Pucciniomycotina</taxon>
        <taxon>Pucciniomycetes</taxon>
        <taxon>Pucciniales</taxon>
        <taxon>Pucciniaceae</taxon>
        <taxon>Puccinia</taxon>
    </lineage>
</organism>
<name>A0A2N5SNN6_9BASI</name>
<evidence type="ECO:0000256" key="2">
    <source>
        <dbReference type="ARBA" id="ARBA00009936"/>
    </source>
</evidence>
<feature type="domain" description="Conserved oligomeric Golgi complex subunit 3 C-terminal" evidence="10">
    <location>
        <begin position="155"/>
        <end position="474"/>
    </location>
</feature>
<feature type="domain" description="Conserved oligomeric Golgi complex subunit 3 N-terminal" evidence="9">
    <location>
        <begin position="33"/>
        <end position="133"/>
    </location>
</feature>
<dbReference type="PANTHER" id="PTHR13302">
    <property type="entry name" value="CONSERVED OLIGOMERIC GOLGI COMPLEX COMPONENT 3"/>
    <property type="match status" value="1"/>
</dbReference>
<evidence type="ECO:0000256" key="3">
    <source>
        <dbReference type="ARBA" id="ARBA00020976"/>
    </source>
</evidence>
<comment type="similarity">
    <text evidence="2">Belongs to the COG3 family.</text>
</comment>
<dbReference type="InterPro" id="IPR007265">
    <property type="entry name" value="COG_su3"/>
</dbReference>
<gene>
    <name evidence="11" type="ORF">PCASD_15820</name>
</gene>
<keyword evidence="4" id="KW-0813">Transport</keyword>
<accession>A0A2N5SNN6</accession>
<evidence type="ECO:0000256" key="4">
    <source>
        <dbReference type="ARBA" id="ARBA00022448"/>
    </source>
</evidence>
<keyword evidence="5" id="KW-0653">Protein transport</keyword>